<dbReference type="SUPFAM" id="SSF75516">
    <property type="entry name" value="Pheromone-binding domain of LuxR-like quorum-sensing transcription factors"/>
    <property type="match status" value="1"/>
</dbReference>
<dbReference type="Pfam" id="PF00196">
    <property type="entry name" value="GerE"/>
    <property type="match status" value="1"/>
</dbReference>
<dbReference type="InterPro" id="IPR005143">
    <property type="entry name" value="TF_LuxR_autoind-bd_dom"/>
</dbReference>
<evidence type="ECO:0000313" key="5">
    <source>
        <dbReference type="EMBL" id="MDQ0474358.1"/>
    </source>
</evidence>
<keyword evidence="1" id="KW-0805">Transcription regulation</keyword>
<dbReference type="InterPro" id="IPR000792">
    <property type="entry name" value="Tscrpt_reg_LuxR_C"/>
</dbReference>
<keyword evidence="3" id="KW-0804">Transcription</keyword>
<evidence type="ECO:0000313" key="6">
    <source>
        <dbReference type="Proteomes" id="UP001242480"/>
    </source>
</evidence>
<name>A0ABU0JLV4_9HYPH</name>
<gene>
    <name evidence="5" type="ORF">QO011_007398</name>
</gene>
<reference evidence="5 6" key="1">
    <citation type="submission" date="2023-07" db="EMBL/GenBank/DDBJ databases">
        <title>Genomic Encyclopedia of Type Strains, Phase IV (KMG-IV): sequencing the most valuable type-strain genomes for metagenomic binning, comparative biology and taxonomic classification.</title>
        <authorList>
            <person name="Goeker M."/>
        </authorList>
    </citation>
    <scope>NUCLEOTIDE SEQUENCE [LARGE SCALE GENOMIC DNA]</scope>
    <source>
        <strain evidence="5 6">DSM 19619</strain>
    </source>
</reference>
<keyword evidence="2" id="KW-0238">DNA-binding</keyword>
<evidence type="ECO:0000256" key="2">
    <source>
        <dbReference type="ARBA" id="ARBA00023125"/>
    </source>
</evidence>
<dbReference type="PROSITE" id="PS50043">
    <property type="entry name" value="HTH_LUXR_2"/>
    <property type="match status" value="1"/>
</dbReference>
<evidence type="ECO:0000256" key="1">
    <source>
        <dbReference type="ARBA" id="ARBA00023015"/>
    </source>
</evidence>
<dbReference type="Pfam" id="PF03472">
    <property type="entry name" value="Autoind_bind"/>
    <property type="match status" value="1"/>
</dbReference>
<dbReference type="PRINTS" id="PR00038">
    <property type="entry name" value="HTHLUXR"/>
</dbReference>
<dbReference type="PANTHER" id="PTHR44688">
    <property type="entry name" value="DNA-BINDING TRANSCRIPTIONAL ACTIVATOR DEVR_DOSR"/>
    <property type="match status" value="1"/>
</dbReference>
<dbReference type="EMBL" id="JAUSVX010000022">
    <property type="protein sequence ID" value="MDQ0474358.1"/>
    <property type="molecule type" value="Genomic_DNA"/>
</dbReference>
<dbReference type="InterPro" id="IPR036693">
    <property type="entry name" value="TF_LuxR_autoind-bd_dom_sf"/>
</dbReference>
<evidence type="ECO:0000256" key="3">
    <source>
        <dbReference type="ARBA" id="ARBA00023163"/>
    </source>
</evidence>
<dbReference type="InterPro" id="IPR016032">
    <property type="entry name" value="Sig_transdc_resp-reg_C-effctor"/>
</dbReference>
<dbReference type="Gene3D" id="3.30.450.80">
    <property type="entry name" value="Transcription factor LuxR-like, autoinducer-binding domain"/>
    <property type="match status" value="1"/>
</dbReference>
<accession>A0ABU0JLV4</accession>
<keyword evidence="6" id="KW-1185">Reference proteome</keyword>
<dbReference type="InterPro" id="IPR036388">
    <property type="entry name" value="WH-like_DNA-bd_sf"/>
</dbReference>
<protein>
    <submittedName>
        <fullName evidence="5">LuxR family transcriptional regulator</fullName>
    </submittedName>
</protein>
<dbReference type="CDD" id="cd06170">
    <property type="entry name" value="LuxR_C_like"/>
    <property type="match status" value="1"/>
</dbReference>
<dbReference type="SMART" id="SM00421">
    <property type="entry name" value="HTH_LUXR"/>
    <property type="match status" value="1"/>
</dbReference>
<dbReference type="Gene3D" id="1.10.10.10">
    <property type="entry name" value="Winged helix-like DNA-binding domain superfamily/Winged helix DNA-binding domain"/>
    <property type="match status" value="1"/>
</dbReference>
<dbReference type="PROSITE" id="PS00622">
    <property type="entry name" value="HTH_LUXR_1"/>
    <property type="match status" value="1"/>
</dbReference>
<dbReference type="PANTHER" id="PTHR44688:SF16">
    <property type="entry name" value="DNA-BINDING TRANSCRIPTIONAL ACTIVATOR DEVR_DOSR"/>
    <property type="match status" value="1"/>
</dbReference>
<dbReference type="Proteomes" id="UP001242480">
    <property type="component" value="Unassembled WGS sequence"/>
</dbReference>
<organism evidence="5 6">
    <name type="scientific">Labrys wisconsinensis</name>
    <dbReference type="NCBI Taxonomy" id="425677"/>
    <lineage>
        <taxon>Bacteria</taxon>
        <taxon>Pseudomonadati</taxon>
        <taxon>Pseudomonadota</taxon>
        <taxon>Alphaproteobacteria</taxon>
        <taxon>Hyphomicrobiales</taxon>
        <taxon>Xanthobacteraceae</taxon>
        <taxon>Labrys</taxon>
    </lineage>
</organism>
<comment type="caution">
    <text evidence="5">The sequence shown here is derived from an EMBL/GenBank/DDBJ whole genome shotgun (WGS) entry which is preliminary data.</text>
</comment>
<proteinExistence type="predicted"/>
<dbReference type="SUPFAM" id="SSF46894">
    <property type="entry name" value="C-terminal effector domain of the bipartite response regulators"/>
    <property type="match status" value="1"/>
</dbReference>
<sequence length="253" mass="28488">MLAIPELTTSLERGDSLDERIDAAFALMEPMGFNALIYDYTPVPFRPDGTMISPSLLCLRHAPEDMHELWCRRGYYLIDPAQQVAARSITPFIWCYRQDSDTVINRIMSEAHTPVVRYLHDTDMTCGVSVPIHMPRGDYATVTAVRFHAERDFERAAQETVADFALLAHVFHAAAMPLYDEDALVCHAARVTARERQCLKLSAEGLTAKEIARRLDRSVATVVLHLNSAARRLGARNRVHAVTLAAHYRLLDD</sequence>
<feature type="domain" description="HTH luxR-type" evidence="4">
    <location>
        <begin position="184"/>
        <end position="249"/>
    </location>
</feature>
<evidence type="ECO:0000259" key="4">
    <source>
        <dbReference type="PROSITE" id="PS50043"/>
    </source>
</evidence>